<keyword evidence="6" id="KW-0653">Protein transport</keyword>
<comment type="subcellular location">
    <subcellularLocation>
        <location evidence="2">Cytoplasm</location>
    </subcellularLocation>
    <subcellularLocation>
        <location evidence="1">Nucleus</location>
    </subcellularLocation>
</comment>
<evidence type="ECO:0000256" key="6">
    <source>
        <dbReference type="ARBA" id="ARBA00022927"/>
    </source>
</evidence>
<dbReference type="InterPro" id="IPR016024">
    <property type="entry name" value="ARM-type_fold"/>
</dbReference>
<dbReference type="InterPro" id="IPR044189">
    <property type="entry name" value="XPO4/7-like"/>
</dbReference>
<dbReference type="Proteomes" id="UP000046395">
    <property type="component" value="Unassembled WGS sequence"/>
</dbReference>
<dbReference type="PANTHER" id="PTHR12596">
    <property type="entry name" value="EXPORTIN 4,7-RELATED"/>
    <property type="match status" value="1"/>
</dbReference>
<evidence type="ECO:0000256" key="1">
    <source>
        <dbReference type="ARBA" id="ARBA00004123"/>
    </source>
</evidence>
<dbReference type="GO" id="GO:0005049">
    <property type="term" value="F:nuclear export signal receptor activity"/>
    <property type="evidence" value="ECO:0007669"/>
    <property type="project" value="InterPro"/>
</dbReference>
<protein>
    <submittedName>
        <fullName evidence="10">Importin N-terminal domain-containing protein</fullName>
    </submittedName>
</protein>
<reference evidence="10" key="1">
    <citation type="submission" date="2019-12" db="UniProtKB">
        <authorList>
            <consortium name="WormBaseParasite"/>
        </authorList>
    </citation>
    <scope>IDENTIFICATION</scope>
</reference>
<dbReference type="AlphaFoldDB" id="A0A5S6QLF8"/>
<dbReference type="Pfam" id="PF25795">
    <property type="entry name" value="TPR_XPO7"/>
    <property type="match status" value="1"/>
</dbReference>
<dbReference type="InterPro" id="IPR011989">
    <property type="entry name" value="ARM-like"/>
</dbReference>
<dbReference type="GO" id="GO:0005643">
    <property type="term" value="C:nuclear pore"/>
    <property type="evidence" value="ECO:0007669"/>
    <property type="project" value="TreeGrafter"/>
</dbReference>
<keyword evidence="5" id="KW-0963">Cytoplasm</keyword>
<accession>A0A5S6QLF8</accession>
<evidence type="ECO:0000313" key="10">
    <source>
        <dbReference type="WBParaSite" id="TMUE_2000008038.1"/>
    </source>
</evidence>
<keyword evidence="4" id="KW-0813">Transport</keyword>
<proteinExistence type="inferred from homology"/>
<evidence type="ECO:0000256" key="7">
    <source>
        <dbReference type="ARBA" id="ARBA00023242"/>
    </source>
</evidence>
<dbReference type="SUPFAM" id="SSF48371">
    <property type="entry name" value="ARM repeat"/>
    <property type="match status" value="1"/>
</dbReference>
<dbReference type="WBParaSite" id="TMUE_2000008038.1">
    <property type="protein sequence ID" value="TMUE_2000008038.1"/>
    <property type="gene ID" value="WBGene00289186"/>
</dbReference>
<evidence type="ECO:0000256" key="2">
    <source>
        <dbReference type="ARBA" id="ARBA00004496"/>
    </source>
</evidence>
<feature type="domain" description="Exportin-7/Ran-binding protein 17 TPR repeats" evidence="8">
    <location>
        <begin position="422"/>
        <end position="651"/>
    </location>
</feature>
<sequence length="1086" mass="123665">MTLSEGDLQYFDAVCQQLLQSADNEKRYAADKALCEFCKRPEVFTNVLPLLERTDVFGCVFLATALRDVISRSGGIPVEERLQLLGVLLNYLFSRPNAERVALKSLIDLFCRLVKVSWFNFDASGEMQFQLAVSRVIELNESSMESCSISIELLRSLVLEMGQVLPNSLASRQLKVAASFRDGYLLDIYKVSLVLLKSVTDNVSSFSVENADQKSLLHGVLALSLACLNFEFVDSGMDDSVEFTVVLLPSTWREVFSSFDVIKLYCTIYMHLFGFEELALNCMIQIASLRRTLFSPQKRHEMLSSTMKSVLEILNKKAPSESDPLHRFFLLLCRMKSCHQLSEFVACSEFVEFVEKTADFAVQCLMIVDFPSNGLHYLLTFWHLMISCCYYLRDPKSCGVLEKAASMVTQTFIESRLKRVDVLQENAIRELSDFTTLWSQMDLFCTVCRYDYAHTAQWLLQSFDQLVGAYDMSLTQSSENIQTSVLDGKLSWTLYMIASAVSGRSKLASSEDMDSKDGEMICRVLQLIRVTGSTQSQRRFSNTIEMAYLWFLHQFWKVYLVNAHAQPPVMEQISQSLGLPDSGSVLSVLLDKVLHNLKTLVGHEDIIQKSIDLLRDLSLGNRYSKVLLSMPQIQYIFANNSLDQFLALSRDGDLKMVKLRTRFYETIVALSCRFPVEEFPDRLKQLLQPFTVAIDGLYDVISVNDSSLFYQEGSKATIIALARDLRGVFMALSNKEAYGIGFELVYPRCFQVFLRACELWYMDPSVVVPILRFCAEVGTNRSQRVQFSLSVPAGYLLCREFSKLISVYGMRLLAMNGIPQEHVYNVRYKCMTLCFLMLRSIFVGNYVNIGVFSLYGDSSIDEALRMFFKMALDIGREQFVVYTKLAKAYYQLLETLAEDYVVCITNLEVDMLIYVLQTLFDAITSCDGDIVTPACSTVDKIVSHMYQRYYSVRGETVSAASYGLTENDNSLRVIREESQILQELLSTLLSAVLFDDCRYQWSMSRPILALILLLEEYYSGLKVQLILSFPPSQQNFVSELMDELTKMPRNLCAANKDRFNSNVTAFRQRYMKQSNPNAFAQEMMAA</sequence>
<dbReference type="InterPro" id="IPR057947">
    <property type="entry name" value="TPR_XPO7/RBP17"/>
</dbReference>
<dbReference type="STRING" id="70415.A0A5S6QLF8"/>
<keyword evidence="9" id="KW-1185">Reference proteome</keyword>
<keyword evidence="7" id="KW-0539">Nucleus</keyword>
<dbReference type="GO" id="GO:0006611">
    <property type="term" value="P:protein export from nucleus"/>
    <property type="evidence" value="ECO:0007669"/>
    <property type="project" value="TreeGrafter"/>
</dbReference>
<evidence type="ECO:0000256" key="4">
    <source>
        <dbReference type="ARBA" id="ARBA00022448"/>
    </source>
</evidence>
<comment type="similarity">
    <text evidence="3">Belongs to the exportin family.</text>
</comment>
<evidence type="ECO:0000256" key="5">
    <source>
        <dbReference type="ARBA" id="ARBA00022490"/>
    </source>
</evidence>
<evidence type="ECO:0000256" key="3">
    <source>
        <dbReference type="ARBA" id="ARBA00009466"/>
    </source>
</evidence>
<organism evidence="9 10">
    <name type="scientific">Trichuris muris</name>
    <name type="common">Mouse whipworm</name>
    <dbReference type="NCBI Taxonomy" id="70415"/>
    <lineage>
        <taxon>Eukaryota</taxon>
        <taxon>Metazoa</taxon>
        <taxon>Ecdysozoa</taxon>
        <taxon>Nematoda</taxon>
        <taxon>Enoplea</taxon>
        <taxon>Dorylaimia</taxon>
        <taxon>Trichinellida</taxon>
        <taxon>Trichuridae</taxon>
        <taxon>Trichuris</taxon>
    </lineage>
</organism>
<dbReference type="GO" id="GO:0005737">
    <property type="term" value="C:cytoplasm"/>
    <property type="evidence" value="ECO:0007669"/>
    <property type="project" value="UniProtKB-SubCell"/>
</dbReference>
<name>A0A5S6QLF8_TRIMR</name>
<evidence type="ECO:0000259" key="8">
    <source>
        <dbReference type="Pfam" id="PF25795"/>
    </source>
</evidence>
<dbReference type="Gene3D" id="1.25.10.10">
    <property type="entry name" value="Leucine-rich Repeat Variant"/>
    <property type="match status" value="1"/>
</dbReference>
<dbReference type="PANTHER" id="PTHR12596:SF2">
    <property type="entry name" value="EXPORTIN-7 ISOFORM X1"/>
    <property type="match status" value="1"/>
</dbReference>
<evidence type="ECO:0000313" key="9">
    <source>
        <dbReference type="Proteomes" id="UP000046395"/>
    </source>
</evidence>